<evidence type="ECO:0000313" key="2">
    <source>
        <dbReference type="Proteomes" id="UP001605036"/>
    </source>
</evidence>
<gene>
    <name evidence="1" type="ORF">R1flu_010329</name>
</gene>
<sequence>MEPIWSGPLSAILSSGVHQREPLLHGEFGLSNLWSALVGMTHRGLLLARAFLHMGAAPARPRPCPLSLWLSAASAVPLELPRYISNSSWRSMVLTCWTVIIAVLRRVQMAAPYWLGILLSVSDCYSSPLSVSVV</sequence>
<dbReference type="AlphaFoldDB" id="A0ABD1Z7Q1"/>
<accession>A0ABD1Z7Q1</accession>
<proteinExistence type="predicted"/>
<organism evidence="1 2">
    <name type="scientific">Riccia fluitans</name>
    <dbReference type="NCBI Taxonomy" id="41844"/>
    <lineage>
        <taxon>Eukaryota</taxon>
        <taxon>Viridiplantae</taxon>
        <taxon>Streptophyta</taxon>
        <taxon>Embryophyta</taxon>
        <taxon>Marchantiophyta</taxon>
        <taxon>Marchantiopsida</taxon>
        <taxon>Marchantiidae</taxon>
        <taxon>Marchantiales</taxon>
        <taxon>Ricciaceae</taxon>
        <taxon>Riccia</taxon>
    </lineage>
</organism>
<comment type="caution">
    <text evidence="1">The sequence shown here is derived from an EMBL/GenBank/DDBJ whole genome shotgun (WGS) entry which is preliminary data.</text>
</comment>
<dbReference type="Proteomes" id="UP001605036">
    <property type="component" value="Unassembled WGS sequence"/>
</dbReference>
<protein>
    <submittedName>
        <fullName evidence="1">Uncharacterized protein</fullName>
    </submittedName>
</protein>
<evidence type="ECO:0000313" key="1">
    <source>
        <dbReference type="EMBL" id="KAL2642742.1"/>
    </source>
</evidence>
<dbReference type="EMBL" id="JBHFFA010000002">
    <property type="protein sequence ID" value="KAL2642742.1"/>
    <property type="molecule type" value="Genomic_DNA"/>
</dbReference>
<keyword evidence="2" id="KW-1185">Reference proteome</keyword>
<name>A0ABD1Z7Q1_9MARC</name>
<reference evidence="1 2" key="1">
    <citation type="submission" date="2024-09" db="EMBL/GenBank/DDBJ databases">
        <title>Chromosome-scale assembly of Riccia fluitans.</title>
        <authorList>
            <person name="Paukszto L."/>
            <person name="Sawicki J."/>
            <person name="Karawczyk K."/>
            <person name="Piernik-Szablinska J."/>
            <person name="Szczecinska M."/>
            <person name="Mazdziarz M."/>
        </authorList>
    </citation>
    <scope>NUCLEOTIDE SEQUENCE [LARGE SCALE GENOMIC DNA]</scope>
    <source>
        <strain evidence="1">Rf_01</strain>
        <tissue evidence="1">Aerial parts of the thallus</tissue>
    </source>
</reference>